<dbReference type="Proteomes" id="UP001652581">
    <property type="component" value="Chromosome 11"/>
</dbReference>
<feature type="region of interest" description="Disordered" evidence="1">
    <location>
        <begin position="192"/>
        <end position="228"/>
    </location>
</feature>
<gene>
    <name evidence="3" type="primary">LOC140699494</name>
</gene>
<feature type="compositionally biased region" description="Polar residues" evidence="1">
    <location>
        <begin position="103"/>
        <end position="114"/>
    </location>
</feature>
<dbReference type="GeneID" id="140699494"/>
<evidence type="ECO:0000256" key="1">
    <source>
        <dbReference type="SAM" id="MobiDB-lite"/>
    </source>
</evidence>
<proteinExistence type="predicted"/>
<protein>
    <submittedName>
        <fullName evidence="3">Uncharacterized protein isoform X2</fullName>
    </submittedName>
</protein>
<feature type="region of interest" description="Disordered" evidence="1">
    <location>
        <begin position="279"/>
        <end position="306"/>
    </location>
</feature>
<sequence>MSFSLYPVGRGWQACQEGGCPRWAVTERGLSQGMVFGWGPHPCCSRTSPVGASWTPGPQTPFFVELERLPWKPGTPRPRLSQAPAVSASVGRSPAAPPAGAQTRLSGLNSHVPTRTHTRTLCTRSPRTHTHSHVLTHICQHAILRLLRNPATELETTYVKEQTFVLPQDRALEWTPSELGNCWTSCHTAPHCGHSPDPAHSRPLSAGRMHSREPLTQTESRAPASAWGPWSQESFHDMKLYRVHQTVIRTGELGAVAGSKINAQQSAAFCTLVTIRERNKENSPTHSGTRKNKISRNKFNQRGERH</sequence>
<feature type="region of interest" description="Disordered" evidence="1">
    <location>
        <begin position="73"/>
        <end position="114"/>
    </location>
</feature>
<organism evidence="2 3">
    <name type="scientific">Vicugna pacos</name>
    <name type="common">Alpaca</name>
    <name type="synonym">Lama pacos</name>
    <dbReference type="NCBI Taxonomy" id="30538"/>
    <lineage>
        <taxon>Eukaryota</taxon>
        <taxon>Metazoa</taxon>
        <taxon>Chordata</taxon>
        <taxon>Craniata</taxon>
        <taxon>Vertebrata</taxon>
        <taxon>Euteleostomi</taxon>
        <taxon>Mammalia</taxon>
        <taxon>Eutheria</taxon>
        <taxon>Laurasiatheria</taxon>
        <taxon>Artiodactyla</taxon>
        <taxon>Tylopoda</taxon>
        <taxon>Camelidae</taxon>
        <taxon>Vicugna</taxon>
    </lineage>
</organism>
<accession>A0ABM5E519</accession>
<evidence type="ECO:0000313" key="3">
    <source>
        <dbReference type="RefSeq" id="XP_072828258.1"/>
    </source>
</evidence>
<dbReference type="RefSeq" id="XP_072828258.1">
    <property type="nucleotide sequence ID" value="XM_072972157.1"/>
</dbReference>
<keyword evidence="2" id="KW-1185">Reference proteome</keyword>
<evidence type="ECO:0000313" key="2">
    <source>
        <dbReference type="Proteomes" id="UP001652581"/>
    </source>
</evidence>
<name>A0ABM5E519_VICPA</name>
<reference evidence="3" key="1">
    <citation type="submission" date="2025-08" db="UniProtKB">
        <authorList>
            <consortium name="RefSeq"/>
        </authorList>
    </citation>
    <scope>IDENTIFICATION</scope>
</reference>